<gene>
    <name evidence="1" type="ORF">MILVUS5_LOCUS9746</name>
</gene>
<proteinExistence type="predicted"/>
<evidence type="ECO:0000313" key="2">
    <source>
        <dbReference type="Proteomes" id="UP001177021"/>
    </source>
</evidence>
<keyword evidence="2" id="KW-1185">Reference proteome</keyword>
<name>A0ACB0J5Q3_TRIPR</name>
<organism evidence="1 2">
    <name type="scientific">Trifolium pratense</name>
    <name type="common">Red clover</name>
    <dbReference type="NCBI Taxonomy" id="57577"/>
    <lineage>
        <taxon>Eukaryota</taxon>
        <taxon>Viridiplantae</taxon>
        <taxon>Streptophyta</taxon>
        <taxon>Embryophyta</taxon>
        <taxon>Tracheophyta</taxon>
        <taxon>Spermatophyta</taxon>
        <taxon>Magnoliopsida</taxon>
        <taxon>eudicotyledons</taxon>
        <taxon>Gunneridae</taxon>
        <taxon>Pentapetalae</taxon>
        <taxon>rosids</taxon>
        <taxon>fabids</taxon>
        <taxon>Fabales</taxon>
        <taxon>Fabaceae</taxon>
        <taxon>Papilionoideae</taxon>
        <taxon>50 kb inversion clade</taxon>
        <taxon>NPAAA clade</taxon>
        <taxon>Hologalegina</taxon>
        <taxon>IRL clade</taxon>
        <taxon>Trifolieae</taxon>
        <taxon>Trifolium</taxon>
    </lineage>
</organism>
<reference evidence="1" key="1">
    <citation type="submission" date="2023-10" db="EMBL/GenBank/DDBJ databases">
        <authorList>
            <person name="Rodriguez Cubillos JULIANA M."/>
            <person name="De Vega J."/>
        </authorList>
    </citation>
    <scope>NUCLEOTIDE SEQUENCE</scope>
</reference>
<sequence>MGRSNTGKKKVTQHEEEPRARKKSNRGKSMDEGGNSQQQQQLSYAEIFRANNPQDTAWSDLFYREDRKTRYNQIQSFGFTQEKGFSDEMKAVPAIYNELHRRNWLKFNNLMLKDNVIGNAQLVREFYANARKESFDVHTDKAYVRGVMVDFSALAINEFLEASIPARCIYENESITFAQWPEVRRREIRDFVGRPGTPWMKYSGGEFPSKIDLQHFRPVARAWAEFVVHNVAPVSNSSEFQVENAMIVMTIMKKWDINLGQLLNKSIRKIANHGQAIFRLAHCNLITALCQHNHVPEIELDTRFKPIRGMTLRYFNGLDNGPVVVRAREGPEELREGEDEEMAEIDRYESGEHPTQQQPQEMPRHPYTEDDVSALMLQLAIGRAVDVPHTYYGDQSIIYQEARAREANFRPPPLYPRYSTLARLQAQHAIENAQRAARQLDEVERWPQDYAAYQERSMFDEADLGLGDRRDGSGSSHPH</sequence>
<accession>A0ACB0J5Q3</accession>
<protein>
    <submittedName>
        <fullName evidence="1">Uncharacterized protein</fullName>
    </submittedName>
</protein>
<comment type="caution">
    <text evidence="1">The sequence shown here is derived from an EMBL/GenBank/DDBJ whole genome shotgun (WGS) entry which is preliminary data.</text>
</comment>
<evidence type="ECO:0000313" key="1">
    <source>
        <dbReference type="EMBL" id="CAJ2639772.1"/>
    </source>
</evidence>
<dbReference type="Proteomes" id="UP001177021">
    <property type="component" value="Unassembled WGS sequence"/>
</dbReference>
<dbReference type="EMBL" id="CASHSV030000024">
    <property type="protein sequence ID" value="CAJ2639772.1"/>
    <property type="molecule type" value="Genomic_DNA"/>
</dbReference>